<name>A0ABD7S7C8_XANVA</name>
<feature type="compositionally biased region" description="Low complexity" evidence="1">
    <location>
        <begin position="132"/>
        <end position="142"/>
    </location>
</feature>
<evidence type="ECO:0000313" key="2">
    <source>
        <dbReference type="EMBL" id="TWQ50788.1"/>
    </source>
</evidence>
<accession>A0ABD7S7C8</accession>
<evidence type="ECO:0000256" key="1">
    <source>
        <dbReference type="SAM" id="MobiDB-lite"/>
    </source>
</evidence>
<protein>
    <submittedName>
        <fullName evidence="2">Uncharacterized protein</fullName>
    </submittedName>
</protein>
<sequence length="239" mass="24785">MMSDQPATASEPAQDDAQLAMAPPPPPAPIAASNDDVQASGALEAPTDSSAPTPLPAKRAPAPAASPLVLPAPPQDQSLRVERAAANPPATNELPRARAAPLTAPTAATALGRERQVAKPQPEASRATSSPQTTGNAATQQARQRRDEDARGATHRTTVLKLSTLPREWLAGYSASAGIQAPETIRIMAATPNAAAVQTWAAQLRHQLKQRGWATQIALAQDSNLAVDELRLELSGAAP</sequence>
<organism evidence="2 3">
    <name type="scientific">Xanthomonas vasicola</name>
    <dbReference type="NCBI Taxonomy" id="56459"/>
    <lineage>
        <taxon>Bacteria</taxon>
        <taxon>Pseudomonadati</taxon>
        <taxon>Pseudomonadota</taxon>
        <taxon>Gammaproteobacteria</taxon>
        <taxon>Lysobacterales</taxon>
        <taxon>Lysobacteraceae</taxon>
        <taxon>Xanthomonas</taxon>
    </lineage>
</organism>
<keyword evidence="3" id="KW-1185">Reference proteome</keyword>
<dbReference type="AlphaFoldDB" id="A0ABD7S7C8"/>
<feature type="compositionally biased region" description="Low complexity" evidence="1">
    <location>
        <begin position="97"/>
        <end position="111"/>
    </location>
</feature>
<gene>
    <name evidence="2" type="ORF">FQK01_17375</name>
</gene>
<evidence type="ECO:0000313" key="3">
    <source>
        <dbReference type="Proteomes" id="UP000320455"/>
    </source>
</evidence>
<comment type="caution">
    <text evidence="2">The sequence shown here is derived from an EMBL/GenBank/DDBJ whole genome shotgun (WGS) entry which is preliminary data.</text>
</comment>
<dbReference type="EMBL" id="VOCK01000034">
    <property type="protein sequence ID" value="TWQ50788.1"/>
    <property type="molecule type" value="Genomic_DNA"/>
</dbReference>
<reference evidence="3" key="1">
    <citation type="journal article" date="2020" name="Phytopathology">
        <title>Genomic acquisitions in emerging populations of Xanthomonas vasicola pv. vasculorum infecting corn in the U.S. and Argentina.</title>
        <authorList>
            <person name="Perez-Quintero A.L."/>
        </authorList>
    </citation>
    <scope>NUCLEOTIDE SEQUENCE [LARGE SCALE GENOMIC DNA]</scope>
    <source>
        <strain evidence="3">Xvh-L</strain>
    </source>
</reference>
<dbReference type="Proteomes" id="UP000320455">
    <property type="component" value="Unassembled WGS sequence"/>
</dbReference>
<feature type="compositionally biased region" description="Low complexity" evidence="1">
    <location>
        <begin position="56"/>
        <end position="69"/>
    </location>
</feature>
<proteinExistence type="predicted"/>
<feature type="region of interest" description="Disordered" evidence="1">
    <location>
        <begin position="1"/>
        <end position="157"/>
    </location>
</feature>